<keyword evidence="3" id="KW-1185">Reference proteome</keyword>
<reference evidence="2 3" key="1">
    <citation type="submission" date="2019-03" db="EMBL/GenBank/DDBJ databases">
        <title>Draft Genome Sequence of Desulfosporosinus fructosivorans Strain 63.6F, Isolated from Marine Sediment in the Baltic Sea.</title>
        <authorList>
            <person name="Hausmann B."/>
            <person name="Vandieken V."/>
            <person name="Pjevac P."/>
            <person name="Schreck K."/>
            <person name="Herbold C.W."/>
            <person name="Loy A."/>
        </authorList>
    </citation>
    <scope>NUCLEOTIDE SEQUENCE [LARGE SCALE GENOMIC DNA]</scope>
    <source>
        <strain evidence="2 3">63.6F</strain>
    </source>
</reference>
<evidence type="ECO:0000313" key="2">
    <source>
        <dbReference type="EMBL" id="TGE35752.1"/>
    </source>
</evidence>
<organism evidence="2 3">
    <name type="scientific">Desulfosporosinus fructosivorans</name>
    <dbReference type="NCBI Taxonomy" id="2018669"/>
    <lineage>
        <taxon>Bacteria</taxon>
        <taxon>Bacillati</taxon>
        <taxon>Bacillota</taxon>
        <taxon>Clostridia</taxon>
        <taxon>Eubacteriales</taxon>
        <taxon>Desulfitobacteriaceae</taxon>
        <taxon>Desulfosporosinus</taxon>
    </lineage>
</organism>
<comment type="caution">
    <text evidence="2">The sequence shown here is derived from an EMBL/GenBank/DDBJ whole genome shotgun (WGS) entry which is preliminary data.</text>
</comment>
<keyword evidence="1" id="KW-0812">Transmembrane</keyword>
<name>A0A4Z0QYA4_9FIRM</name>
<feature type="transmembrane region" description="Helical" evidence="1">
    <location>
        <begin position="147"/>
        <end position="173"/>
    </location>
</feature>
<feature type="transmembrane region" description="Helical" evidence="1">
    <location>
        <begin position="185"/>
        <end position="205"/>
    </location>
</feature>
<proteinExistence type="predicted"/>
<gene>
    <name evidence="2" type="ORF">E4K67_23610</name>
</gene>
<feature type="transmembrane region" description="Helical" evidence="1">
    <location>
        <begin position="48"/>
        <end position="67"/>
    </location>
</feature>
<dbReference type="AlphaFoldDB" id="A0A4Z0QYA4"/>
<dbReference type="Proteomes" id="UP000298460">
    <property type="component" value="Unassembled WGS sequence"/>
</dbReference>
<accession>A0A4Z0QYA4</accession>
<evidence type="ECO:0000313" key="3">
    <source>
        <dbReference type="Proteomes" id="UP000298460"/>
    </source>
</evidence>
<dbReference type="RefSeq" id="WP_135551257.1">
    <property type="nucleotide sequence ID" value="NZ_SPQQ01000011.1"/>
</dbReference>
<feature type="transmembrane region" description="Helical" evidence="1">
    <location>
        <begin position="97"/>
        <end position="120"/>
    </location>
</feature>
<sequence length="265" mass="29446">MLSKLLKYELKATGRIFLPLFLALLLFAVINRFTLGPEDFDTPAMISMAIYIVILVGILVMTFIMMIQRFNKNLLSDEGYLMLTLPVKPWKHIVSKLFVSMLWIVISGIAALMSILVIALKNGDLTTFTEAFSNSYRQAFELLGASLYLLFFEIIIVLLVTLASGILIIYASIAIGHLFNQHKMLASFGAFIALSALSQILLKLFNMIPGTTYSSNIHISSVNDLISMQPAIQLMLASGIIFTALLCAAYFAIANYILSKRLNLE</sequence>
<keyword evidence="1" id="KW-1133">Transmembrane helix</keyword>
<dbReference type="OrthoDB" id="9816138at2"/>
<keyword evidence="1" id="KW-0472">Membrane</keyword>
<evidence type="ECO:0000256" key="1">
    <source>
        <dbReference type="SAM" id="Phobius"/>
    </source>
</evidence>
<dbReference type="EMBL" id="SPQQ01000011">
    <property type="protein sequence ID" value="TGE35752.1"/>
    <property type="molecule type" value="Genomic_DNA"/>
</dbReference>
<feature type="transmembrane region" description="Helical" evidence="1">
    <location>
        <begin position="231"/>
        <end position="258"/>
    </location>
</feature>
<protein>
    <submittedName>
        <fullName evidence="2">Uncharacterized protein</fullName>
    </submittedName>
</protein>